<dbReference type="InParanoid" id="Q7UEG4"/>
<dbReference type="STRING" id="243090.RB11345"/>
<organism evidence="2 3">
    <name type="scientific">Rhodopirellula baltica (strain DSM 10527 / NCIMB 13988 / SH1)</name>
    <dbReference type="NCBI Taxonomy" id="243090"/>
    <lineage>
        <taxon>Bacteria</taxon>
        <taxon>Pseudomonadati</taxon>
        <taxon>Planctomycetota</taxon>
        <taxon>Planctomycetia</taxon>
        <taxon>Pirellulales</taxon>
        <taxon>Pirellulaceae</taxon>
        <taxon>Rhodopirellula</taxon>
    </lineage>
</organism>
<reference evidence="2 3" key="1">
    <citation type="journal article" date="2003" name="Proc. Natl. Acad. Sci. U.S.A.">
        <title>Complete genome sequence of the marine planctomycete Pirellula sp. strain 1.</title>
        <authorList>
            <person name="Gloeckner F.O."/>
            <person name="Kube M."/>
            <person name="Bauer M."/>
            <person name="Teeling H."/>
            <person name="Lombardot T."/>
            <person name="Ludwig W."/>
            <person name="Gade D."/>
            <person name="Beck A."/>
            <person name="Borzym K."/>
            <person name="Heitmann K."/>
            <person name="Rabus R."/>
            <person name="Schlesner H."/>
            <person name="Amann R."/>
            <person name="Reinhardt R."/>
        </authorList>
    </citation>
    <scope>NUCLEOTIDE SEQUENCE [LARGE SCALE GENOMIC DNA]</scope>
    <source>
        <strain evidence="3">DSM 10527 / NCIMB 13988 / SH1</strain>
    </source>
</reference>
<name>Q7UEG4_RHOBA</name>
<dbReference type="AlphaFoldDB" id="Q7UEG4"/>
<keyword evidence="3" id="KW-1185">Reference proteome</keyword>
<protein>
    <submittedName>
        <fullName evidence="2">Uncharacterized protein</fullName>
    </submittedName>
</protein>
<evidence type="ECO:0000313" key="2">
    <source>
        <dbReference type="EMBL" id="CAD79072.1"/>
    </source>
</evidence>
<feature type="compositionally biased region" description="Basic and acidic residues" evidence="1">
    <location>
        <begin position="51"/>
        <end position="67"/>
    </location>
</feature>
<proteinExistence type="predicted"/>
<evidence type="ECO:0000313" key="3">
    <source>
        <dbReference type="Proteomes" id="UP000001025"/>
    </source>
</evidence>
<feature type="region of interest" description="Disordered" evidence="1">
    <location>
        <begin position="46"/>
        <end position="75"/>
    </location>
</feature>
<dbReference type="EnsemblBacteria" id="CAD79072">
    <property type="protein sequence ID" value="CAD79072"/>
    <property type="gene ID" value="RB11345"/>
</dbReference>
<dbReference type="HOGENOM" id="CLU_2668628_0_0_0"/>
<sequence>MKFVVKTNSLTHKPASRWLVSFGTAGIRFFEGNVQLTLRNKTFHFSMETRSGQEESSRQEDARKEEAVNPQRHLQ</sequence>
<dbReference type="Proteomes" id="UP000001025">
    <property type="component" value="Chromosome"/>
</dbReference>
<dbReference type="EMBL" id="BX294153">
    <property type="protein sequence ID" value="CAD79072.1"/>
    <property type="molecule type" value="Genomic_DNA"/>
</dbReference>
<accession>Q7UEG4</accession>
<evidence type="ECO:0000256" key="1">
    <source>
        <dbReference type="SAM" id="MobiDB-lite"/>
    </source>
</evidence>
<gene>
    <name evidence="2" type="ordered locus">RB11345</name>
</gene>
<dbReference type="KEGG" id="rba:RB11345"/>